<proteinExistence type="predicted"/>
<evidence type="ECO:0000313" key="2">
    <source>
        <dbReference type="EMBL" id="NIJ58940.1"/>
    </source>
</evidence>
<evidence type="ECO:0000313" key="3">
    <source>
        <dbReference type="Proteomes" id="UP001429580"/>
    </source>
</evidence>
<keyword evidence="1" id="KW-1133">Transmembrane helix</keyword>
<feature type="transmembrane region" description="Helical" evidence="1">
    <location>
        <begin position="337"/>
        <end position="358"/>
    </location>
</feature>
<name>A0ABX0V3J8_9HYPH</name>
<accession>A0ABX0V3J8</accession>
<keyword evidence="1" id="KW-0472">Membrane</keyword>
<protein>
    <submittedName>
        <fullName evidence="2">Membrane-anchored protein</fullName>
    </submittedName>
</protein>
<dbReference type="RefSeq" id="WP_166953797.1">
    <property type="nucleotide sequence ID" value="NZ_JAASQI010000006.1"/>
</dbReference>
<dbReference type="Pfam" id="PF11902">
    <property type="entry name" value="DUF3422"/>
    <property type="match status" value="1"/>
</dbReference>
<evidence type="ECO:0000256" key="1">
    <source>
        <dbReference type="SAM" id="Phobius"/>
    </source>
</evidence>
<keyword evidence="3" id="KW-1185">Reference proteome</keyword>
<dbReference type="Proteomes" id="UP001429580">
    <property type="component" value="Unassembled WGS sequence"/>
</dbReference>
<gene>
    <name evidence="2" type="ORF">FHS82_002795</name>
</gene>
<comment type="caution">
    <text evidence="2">The sequence shown here is derived from an EMBL/GenBank/DDBJ whole genome shotgun (WGS) entry which is preliminary data.</text>
</comment>
<dbReference type="EMBL" id="JAASQI010000006">
    <property type="protein sequence ID" value="NIJ58940.1"/>
    <property type="molecule type" value="Genomic_DNA"/>
</dbReference>
<dbReference type="InterPro" id="IPR021830">
    <property type="entry name" value="DUF3422"/>
</dbReference>
<keyword evidence="1" id="KW-0812">Transmembrane</keyword>
<feature type="transmembrane region" description="Helical" evidence="1">
    <location>
        <begin position="370"/>
        <end position="391"/>
    </location>
</feature>
<reference evidence="2 3" key="1">
    <citation type="submission" date="2020-03" db="EMBL/GenBank/DDBJ databases">
        <title>Genomic Encyclopedia of Type Strains, Phase IV (KMG-IV): sequencing the most valuable type-strain genomes for metagenomic binning, comparative biology and taxonomic classification.</title>
        <authorList>
            <person name="Goeker M."/>
        </authorList>
    </citation>
    <scope>NUCLEOTIDE SEQUENCE [LARGE SCALE GENOMIC DNA]</scope>
    <source>
        <strain evidence="2 3">DSM 103870</strain>
    </source>
</reference>
<organism evidence="2 3">
    <name type="scientific">Pseudochelatococcus lubricantis</name>
    <dbReference type="NCBI Taxonomy" id="1538102"/>
    <lineage>
        <taxon>Bacteria</taxon>
        <taxon>Pseudomonadati</taxon>
        <taxon>Pseudomonadota</taxon>
        <taxon>Alphaproteobacteria</taxon>
        <taxon>Hyphomicrobiales</taxon>
        <taxon>Chelatococcaceae</taxon>
        <taxon>Pseudochelatococcus</taxon>
    </lineage>
</organism>
<sequence>MDPIDFNRELHARPSIYFDGPALVCHAAYMGGSDAHPLYHEQSGGMNGRLRLAREMHAEFHTLTSVVELTHNPSSWPVAPRESLEGVTNAGTVMMRVQILVLSETEGEEAGIDAAALERFGMIQPVASTVGGGDATIYSDFRVDTTGFGRILLVNRSLNAYRLGRMVRRLYEIETYRAMALLGLPLAREASAALPRFDERLVALSEQSVGSSKTDPRELLDRLSELSSELSRTIARVSHRFGATRAYAEIVEERIRELRETRATGFQRFGTFIDRRFRPAVRTCGATERRLDKLAANVAQLVSLLQTRVQVGLQEQNVQRLQGMEARTATQIKIQKAVEGLSVIAITYYAASLVKLSLEALDHSELVSTGSWMLVALPMTLFAVIAAVLMVRRALK</sequence>